<dbReference type="EMBL" id="SOSA01000107">
    <property type="protein sequence ID" value="THC96587.1"/>
    <property type="molecule type" value="Genomic_DNA"/>
</dbReference>
<dbReference type="CDD" id="cd12148">
    <property type="entry name" value="fungal_TF_MHR"/>
    <property type="match status" value="1"/>
</dbReference>
<feature type="compositionally biased region" description="Polar residues" evidence="7">
    <location>
        <begin position="85"/>
        <end position="95"/>
    </location>
</feature>
<dbReference type="PANTHER" id="PTHR47338:SF10">
    <property type="entry name" value="TRANSCRIPTION FACTOR DOMAIN-CONTAINING PROTEIN-RELATED"/>
    <property type="match status" value="1"/>
</dbReference>
<evidence type="ECO:0000256" key="3">
    <source>
        <dbReference type="ARBA" id="ARBA00023015"/>
    </source>
</evidence>
<dbReference type="SMART" id="SM00906">
    <property type="entry name" value="Fungal_trans"/>
    <property type="match status" value="1"/>
</dbReference>
<dbReference type="InterPro" id="IPR036864">
    <property type="entry name" value="Zn2-C6_fun-type_DNA-bd_sf"/>
</dbReference>
<dbReference type="GO" id="GO:0000981">
    <property type="term" value="F:DNA-binding transcription factor activity, RNA polymerase II-specific"/>
    <property type="evidence" value="ECO:0007669"/>
    <property type="project" value="InterPro"/>
</dbReference>
<keyword evidence="4" id="KW-0238">DNA-binding</keyword>
<accession>A0A4S3JP62</accession>
<reference evidence="9 10" key="1">
    <citation type="submission" date="2019-03" db="EMBL/GenBank/DDBJ databases">
        <title>The genome sequence of a newly discovered highly antifungal drug resistant Aspergillus species, Aspergillus tanneri NIH 1004.</title>
        <authorList>
            <person name="Mounaud S."/>
            <person name="Singh I."/>
            <person name="Joardar V."/>
            <person name="Pakala S."/>
            <person name="Pakala S."/>
            <person name="Venepally P."/>
            <person name="Hoover J."/>
            <person name="Nierman W."/>
            <person name="Chung J."/>
            <person name="Losada L."/>
        </authorList>
    </citation>
    <scope>NUCLEOTIDE SEQUENCE [LARGE SCALE GENOMIC DNA]</scope>
    <source>
        <strain evidence="9 10">NIH1004</strain>
    </source>
</reference>
<dbReference type="GO" id="GO:0006351">
    <property type="term" value="P:DNA-templated transcription"/>
    <property type="evidence" value="ECO:0007669"/>
    <property type="project" value="InterPro"/>
</dbReference>
<keyword evidence="6" id="KW-0539">Nucleus</keyword>
<comment type="caution">
    <text evidence="9">The sequence shown here is derived from an EMBL/GenBank/DDBJ whole genome shotgun (WGS) entry which is preliminary data.</text>
</comment>
<dbReference type="Pfam" id="PF04082">
    <property type="entry name" value="Fungal_trans"/>
    <property type="match status" value="1"/>
</dbReference>
<gene>
    <name evidence="9" type="ORF">EYZ11_003927</name>
</gene>
<keyword evidence="3" id="KW-0805">Transcription regulation</keyword>
<dbReference type="PROSITE" id="PS50048">
    <property type="entry name" value="ZN2_CY6_FUNGAL_2"/>
    <property type="match status" value="1"/>
</dbReference>
<dbReference type="AlphaFoldDB" id="A0A4S3JP62"/>
<dbReference type="GO" id="GO:0005634">
    <property type="term" value="C:nucleus"/>
    <property type="evidence" value="ECO:0007669"/>
    <property type="project" value="UniProtKB-SubCell"/>
</dbReference>
<proteinExistence type="predicted"/>
<evidence type="ECO:0000256" key="7">
    <source>
        <dbReference type="SAM" id="MobiDB-lite"/>
    </source>
</evidence>
<evidence type="ECO:0000256" key="2">
    <source>
        <dbReference type="ARBA" id="ARBA00022723"/>
    </source>
</evidence>
<evidence type="ECO:0000256" key="4">
    <source>
        <dbReference type="ARBA" id="ARBA00023125"/>
    </source>
</evidence>
<dbReference type="InterPro" id="IPR050815">
    <property type="entry name" value="TF_fung"/>
</dbReference>
<dbReference type="SUPFAM" id="SSF57701">
    <property type="entry name" value="Zn2/Cys6 DNA-binding domain"/>
    <property type="match status" value="1"/>
</dbReference>
<dbReference type="PANTHER" id="PTHR47338">
    <property type="entry name" value="ZN(II)2CYS6 TRANSCRIPTION FACTOR (EUROFUNG)-RELATED"/>
    <property type="match status" value="1"/>
</dbReference>
<protein>
    <recommendedName>
        <fullName evidence="8">Zn(2)-C6 fungal-type domain-containing protein</fullName>
    </recommendedName>
</protein>
<dbReference type="InterPro" id="IPR007219">
    <property type="entry name" value="XnlR_reg_dom"/>
</dbReference>
<dbReference type="GO" id="GO:0009893">
    <property type="term" value="P:positive regulation of metabolic process"/>
    <property type="evidence" value="ECO:0007669"/>
    <property type="project" value="UniProtKB-ARBA"/>
</dbReference>
<feature type="domain" description="Zn(2)-C6 fungal-type" evidence="8">
    <location>
        <begin position="6"/>
        <end position="35"/>
    </location>
</feature>
<name>A0A4S3JP62_9EURO</name>
<dbReference type="Pfam" id="PF00172">
    <property type="entry name" value="Zn_clus"/>
    <property type="match status" value="1"/>
</dbReference>
<evidence type="ECO:0000313" key="9">
    <source>
        <dbReference type="EMBL" id="THC96587.1"/>
    </source>
</evidence>
<dbReference type="VEuPathDB" id="FungiDB:EYZ11_003927"/>
<dbReference type="Gene3D" id="4.10.240.10">
    <property type="entry name" value="Zn(2)-C6 fungal-type DNA-binding domain"/>
    <property type="match status" value="1"/>
</dbReference>
<feature type="region of interest" description="Disordered" evidence="7">
    <location>
        <begin position="66"/>
        <end position="132"/>
    </location>
</feature>
<evidence type="ECO:0000256" key="6">
    <source>
        <dbReference type="ARBA" id="ARBA00023242"/>
    </source>
</evidence>
<sequence length="672" mass="74303">MPRKTACLSCRSKKLRCDGQTPCSTCSRLSLDCHYATRRKTGPPKGYLKGLQSRLFRAEQILERHGGELGRTSDIPSDHVCGSPSPRQENTSTATDENRVVSGASECDVNSGGRPDQREGVSVPRGNDSQASFPSLEITDELHRIYFQKVHPTIPILHAARYLNSVSVSTGWNPPCCLRYMMWSLAAAASEQYSQRAEEFYQTARRHAHEDEMHGYGESVVSVAQCQSWILISSYEIKHALFPRAWLSVSKAVRVAQMLQLHRLDSSGVNLVATLIQPPRDWTDVEERRRVFWLTFCLDRFVSMSTGWPMILGESEISTRLPSSEDSFETGKSASTCTLQEALYPDKIGSLSALGTVIVVSLLAGRNLAHLQQHITDDAHSQSEFWATHRSLDSLLLNLGLYLPERLRIPHCIEQPNAVFSHMMIHALTICLHQAAADRTRRNPQHDQQATTENETRCLSSALAITNIMRLASHTDLAAMHVLTPFCIFVAARVLLEPAQSNSPEYESHRDFLRHALQAIRPRNLLTAVFLIGFQQKELARSGIHLSTEALLNTPGYDRDRPSTRLRFVKDFHPIYEVRNGATGSSASTNPGYGIDRGRDSVGPGLTGENICGEGLIPTDTAGDSNPDAAAYVNPFELNLPGLGFFPFMACSSAMLPLEDGTCSELLGSGDS</sequence>
<dbReference type="GO" id="GO:0008270">
    <property type="term" value="F:zinc ion binding"/>
    <property type="evidence" value="ECO:0007669"/>
    <property type="project" value="InterPro"/>
</dbReference>
<dbReference type="GO" id="GO:0003677">
    <property type="term" value="F:DNA binding"/>
    <property type="evidence" value="ECO:0007669"/>
    <property type="project" value="UniProtKB-KW"/>
</dbReference>
<evidence type="ECO:0000256" key="1">
    <source>
        <dbReference type="ARBA" id="ARBA00004123"/>
    </source>
</evidence>
<comment type="subcellular location">
    <subcellularLocation>
        <location evidence="1">Nucleus</location>
    </subcellularLocation>
</comment>
<keyword evidence="2" id="KW-0479">Metal-binding</keyword>
<dbReference type="PROSITE" id="PS00463">
    <property type="entry name" value="ZN2_CY6_FUNGAL_1"/>
    <property type="match status" value="1"/>
</dbReference>
<evidence type="ECO:0000256" key="5">
    <source>
        <dbReference type="ARBA" id="ARBA00023163"/>
    </source>
</evidence>
<dbReference type="Proteomes" id="UP000308092">
    <property type="component" value="Unassembled WGS sequence"/>
</dbReference>
<keyword evidence="10" id="KW-1185">Reference proteome</keyword>
<keyword evidence="5" id="KW-0804">Transcription</keyword>
<dbReference type="SMART" id="SM00066">
    <property type="entry name" value="GAL4"/>
    <property type="match status" value="1"/>
</dbReference>
<evidence type="ECO:0000259" key="8">
    <source>
        <dbReference type="PROSITE" id="PS50048"/>
    </source>
</evidence>
<dbReference type="STRING" id="1220188.A0A4S3JP62"/>
<organism evidence="9 10">
    <name type="scientific">Aspergillus tanneri</name>
    <dbReference type="NCBI Taxonomy" id="1220188"/>
    <lineage>
        <taxon>Eukaryota</taxon>
        <taxon>Fungi</taxon>
        <taxon>Dikarya</taxon>
        <taxon>Ascomycota</taxon>
        <taxon>Pezizomycotina</taxon>
        <taxon>Eurotiomycetes</taxon>
        <taxon>Eurotiomycetidae</taxon>
        <taxon>Eurotiales</taxon>
        <taxon>Aspergillaceae</taxon>
        <taxon>Aspergillus</taxon>
        <taxon>Aspergillus subgen. Circumdati</taxon>
    </lineage>
</organism>
<dbReference type="CDD" id="cd00067">
    <property type="entry name" value="GAL4"/>
    <property type="match status" value="1"/>
</dbReference>
<evidence type="ECO:0000313" key="10">
    <source>
        <dbReference type="Proteomes" id="UP000308092"/>
    </source>
</evidence>
<dbReference type="InterPro" id="IPR001138">
    <property type="entry name" value="Zn2Cys6_DnaBD"/>
</dbReference>